<reference evidence="2" key="1">
    <citation type="submission" date="2020-02" db="EMBL/GenBank/DDBJ databases">
        <authorList>
            <person name="Meier V. D."/>
        </authorList>
    </citation>
    <scope>NUCLEOTIDE SEQUENCE</scope>
    <source>
        <strain evidence="2">AVDCRST_MAG46</strain>
    </source>
</reference>
<gene>
    <name evidence="2" type="ORF">AVDCRST_MAG46-3334</name>
</gene>
<protein>
    <submittedName>
        <fullName evidence="2">Uncharacterized protein</fullName>
    </submittedName>
</protein>
<dbReference type="AlphaFoldDB" id="A0A6J4MKD7"/>
<evidence type="ECO:0000256" key="1">
    <source>
        <dbReference type="SAM" id="MobiDB-lite"/>
    </source>
</evidence>
<accession>A0A6J4MKD7</accession>
<feature type="region of interest" description="Disordered" evidence="1">
    <location>
        <begin position="50"/>
        <end position="77"/>
    </location>
</feature>
<proteinExistence type="predicted"/>
<dbReference type="EMBL" id="CADCUD010000237">
    <property type="protein sequence ID" value="CAA9361753.1"/>
    <property type="molecule type" value="Genomic_DNA"/>
</dbReference>
<sequence length="77" mass="8271">MHLLSGRHVRLVAGLPGGLRGPRRCPELKEQLVTSGLALTAAARTLLETMATPPAPREPPDVEHIDLSDDGGEQPWD</sequence>
<name>A0A6J4MKD7_9ACTN</name>
<feature type="compositionally biased region" description="Acidic residues" evidence="1">
    <location>
        <begin position="68"/>
        <end position="77"/>
    </location>
</feature>
<evidence type="ECO:0000313" key="2">
    <source>
        <dbReference type="EMBL" id="CAA9361753.1"/>
    </source>
</evidence>
<feature type="compositionally biased region" description="Basic and acidic residues" evidence="1">
    <location>
        <begin position="58"/>
        <end position="67"/>
    </location>
</feature>
<organism evidence="2">
    <name type="scientific">uncultured Nocardioidaceae bacterium</name>
    <dbReference type="NCBI Taxonomy" id="253824"/>
    <lineage>
        <taxon>Bacteria</taxon>
        <taxon>Bacillati</taxon>
        <taxon>Actinomycetota</taxon>
        <taxon>Actinomycetes</taxon>
        <taxon>Propionibacteriales</taxon>
        <taxon>Nocardioidaceae</taxon>
        <taxon>environmental samples</taxon>
    </lineage>
</organism>